<feature type="domain" description="Importin N-terminal" evidence="8">
    <location>
        <begin position="12"/>
        <end position="52"/>
    </location>
</feature>
<keyword evidence="6" id="KW-0653">Protein transport</keyword>
<sequence length="664" mass="75859">MCRDVIQLCVQTSYAQLLAATTLTKLITRNPASLTLQQKIDIKNYVLNYLASRPKLASFVSQALVQLFARIIKLSWFEMDKEEYVFRNVVTQVRGFLQGSVEYCIIGIHLLTQLTCEINQITETEVNKSITKQRKIASSFRDTQLYEIFQLACDLLRRAVDSCKNITFNDDSSPEHGLINQLLRLAYNCLSFDFIGTSPDESSDDLCTVQIPTGWRPAFLDFNTLQLFFDLYRSLPHSLSPLALSCLVQIASVRRSLFNNAERAKFLAQLVNGVKSILENPVDLSDPNNYHEFCRLLARLKANYQLGELVKVETYPETIALIAKFTVTSLQMWQFAPNSIHYLLSLWQRMVASVPYVKASEPHLMETYTPQVTHAYITSRLDSVTAIYMDRLEDPLDDVGMVHQQLDQLFDQAAQTYQDLLGGTKSPPSPIDLLIQEGRLTWLVYIIGSAIGGRVSFNSTEEHDAMDGELVCRVLQLMNLTDSRLAQKGCEKLELAMLSFFEQFRKIYVGDQVQKTSKVYRRLSEVLGLNDESMVLSVFMRKIITNLKYWGNSEPIITRTLQLLNDLSVGYSSVRKLVKLEEVQFMLNNHTSEHFPFLGSSSQMTDTRCRSTFYTSLGRMLMIELGEDEEKFEQFMLPLTSEYFFTYSGKYGEFFSSFAGPKPE</sequence>
<dbReference type="InterPro" id="IPR011989">
    <property type="entry name" value="ARM-like"/>
</dbReference>
<organism evidence="10 11">
    <name type="scientific">Cordylochernes scorpioides</name>
    <dbReference type="NCBI Taxonomy" id="51811"/>
    <lineage>
        <taxon>Eukaryota</taxon>
        <taxon>Metazoa</taxon>
        <taxon>Ecdysozoa</taxon>
        <taxon>Arthropoda</taxon>
        <taxon>Chelicerata</taxon>
        <taxon>Arachnida</taxon>
        <taxon>Pseudoscorpiones</taxon>
        <taxon>Cheliferoidea</taxon>
        <taxon>Chernetidae</taxon>
        <taxon>Cordylochernes</taxon>
    </lineage>
</organism>
<evidence type="ECO:0000313" key="10">
    <source>
        <dbReference type="EMBL" id="UYV75244.1"/>
    </source>
</evidence>
<dbReference type="Pfam" id="PF25795">
    <property type="entry name" value="TPR_XPO7"/>
    <property type="match status" value="1"/>
</dbReference>
<keyword evidence="5" id="KW-0963">Cytoplasm</keyword>
<evidence type="ECO:0000256" key="6">
    <source>
        <dbReference type="ARBA" id="ARBA00022927"/>
    </source>
</evidence>
<keyword evidence="11" id="KW-1185">Reference proteome</keyword>
<proteinExistence type="inferred from homology"/>
<comment type="subcellular location">
    <subcellularLocation>
        <location evidence="2">Cytoplasm</location>
    </subcellularLocation>
    <subcellularLocation>
        <location evidence="1">Nucleus</location>
    </subcellularLocation>
</comment>
<keyword evidence="4" id="KW-0813">Transport</keyword>
<evidence type="ECO:0000256" key="7">
    <source>
        <dbReference type="ARBA" id="ARBA00023242"/>
    </source>
</evidence>
<dbReference type="InterPro" id="IPR016024">
    <property type="entry name" value="ARM-type_fold"/>
</dbReference>
<evidence type="ECO:0000256" key="1">
    <source>
        <dbReference type="ARBA" id="ARBA00004123"/>
    </source>
</evidence>
<reference evidence="10 11" key="1">
    <citation type="submission" date="2022-01" db="EMBL/GenBank/DDBJ databases">
        <title>A chromosomal length assembly of Cordylochernes scorpioides.</title>
        <authorList>
            <person name="Zeh D."/>
            <person name="Zeh J."/>
        </authorList>
    </citation>
    <scope>NUCLEOTIDE SEQUENCE [LARGE SCALE GENOMIC DNA]</scope>
    <source>
        <strain evidence="10">IN4F17</strain>
        <tissue evidence="10">Whole Body</tissue>
    </source>
</reference>
<dbReference type="Proteomes" id="UP001235939">
    <property type="component" value="Chromosome 12"/>
</dbReference>
<dbReference type="Gene3D" id="1.25.10.10">
    <property type="entry name" value="Leucine-rich Repeat Variant"/>
    <property type="match status" value="1"/>
</dbReference>
<feature type="domain" description="Exportin-7/Ran-binding protein 17 TPR repeats" evidence="9">
    <location>
        <begin position="408"/>
        <end position="604"/>
    </location>
</feature>
<evidence type="ECO:0000259" key="8">
    <source>
        <dbReference type="Pfam" id="PF03810"/>
    </source>
</evidence>
<comment type="similarity">
    <text evidence="3">Belongs to the exportin family.</text>
</comment>
<dbReference type="SUPFAM" id="SSF48371">
    <property type="entry name" value="ARM repeat"/>
    <property type="match status" value="1"/>
</dbReference>
<evidence type="ECO:0000256" key="5">
    <source>
        <dbReference type="ARBA" id="ARBA00022490"/>
    </source>
</evidence>
<evidence type="ECO:0000313" key="11">
    <source>
        <dbReference type="Proteomes" id="UP001235939"/>
    </source>
</evidence>
<evidence type="ECO:0000259" key="9">
    <source>
        <dbReference type="Pfam" id="PF25795"/>
    </source>
</evidence>
<evidence type="ECO:0000256" key="3">
    <source>
        <dbReference type="ARBA" id="ARBA00009466"/>
    </source>
</evidence>
<gene>
    <name evidence="10" type="ORF">LAZ67_12003083</name>
</gene>
<dbReference type="PANTHER" id="PTHR12596">
    <property type="entry name" value="EXPORTIN 4,7-RELATED"/>
    <property type="match status" value="1"/>
</dbReference>
<dbReference type="Pfam" id="PF03810">
    <property type="entry name" value="IBN_N"/>
    <property type="match status" value="1"/>
</dbReference>
<dbReference type="InterPro" id="IPR057947">
    <property type="entry name" value="TPR_XPO7/RBP17"/>
</dbReference>
<dbReference type="InterPro" id="IPR001494">
    <property type="entry name" value="Importin-beta_N"/>
</dbReference>
<dbReference type="InterPro" id="IPR044189">
    <property type="entry name" value="XPO4/7-like"/>
</dbReference>
<keyword evidence="7" id="KW-0539">Nucleus</keyword>
<evidence type="ECO:0000256" key="4">
    <source>
        <dbReference type="ARBA" id="ARBA00022448"/>
    </source>
</evidence>
<dbReference type="EMBL" id="CP092874">
    <property type="protein sequence ID" value="UYV75244.1"/>
    <property type="molecule type" value="Genomic_DNA"/>
</dbReference>
<evidence type="ECO:0000256" key="2">
    <source>
        <dbReference type="ARBA" id="ARBA00004496"/>
    </source>
</evidence>
<dbReference type="PANTHER" id="PTHR12596:SF2">
    <property type="entry name" value="EXPORTIN-7 ISOFORM X1"/>
    <property type="match status" value="1"/>
</dbReference>
<protein>
    <submittedName>
        <fullName evidence="10">XPO7</fullName>
    </submittedName>
</protein>
<name>A0ABY6L315_9ARAC</name>
<accession>A0ABY6L315</accession>